<dbReference type="GO" id="GO:0004618">
    <property type="term" value="F:phosphoglycerate kinase activity"/>
    <property type="evidence" value="ECO:0007669"/>
    <property type="project" value="UniProtKB-UniRule"/>
</dbReference>
<comment type="similarity">
    <text evidence="2 9 12">Belongs to the phosphoglycerate kinase family.</text>
</comment>
<dbReference type="RefSeq" id="WP_084272707.1">
    <property type="nucleotide sequence ID" value="NZ_FWYE01000002.1"/>
</dbReference>
<name>A0A8G2FWM2_PICTO</name>
<dbReference type="Gene3D" id="3.40.50.1260">
    <property type="entry name" value="Phosphoglycerate kinase, N-terminal domain"/>
    <property type="match status" value="2"/>
</dbReference>
<dbReference type="PIRSF" id="PIRSF000724">
    <property type="entry name" value="Pgk"/>
    <property type="match status" value="1"/>
</dbReference>
<feature type="binding site" evidence="10">
    <location>
        <position position="40"/>
    </location>
    <ligand>
        <name>(2R)-3-phosphoglycerate</name>
        <dbReference type="ChEBI" id="CHEBI:58272"/>
    </ligand>
</feature>
<dbReference type="InterPro" id="IPR015824">
    <property type="entry name" value="Phosphoglycerate_kinase_N"/>
</dbReference>
<keyword evidence="14" id="KW-1185">Reference proteome</keyword>
<accession>A0A8G2FWM2</accession>
<evidence type="ECO:0000256" key="12">
    <source>
        <dbReference type="RuleBase" id="RU000532"/>
    </source>
</evidence>
<evidence type="ECO:0000256" key="4">
    <source>
        <dbReference type="ARBA" id="ARBA00016471"/>
    </source>
</evidence>
<dbReference type="Proteomes" id="UP000192315">
    <property type="component" value="Unassembled WGS sequence"/>
</dbReference>
<dbReference type="GO" id="GO:0005829">
    <property type="term" value="C:cytosol"/>
    <property type="evidence" value="ECO:0007669"/>
    <property type="project" value="TreeGrafter"/>
</dbReference>
<evidence type="ECO:0000256" key="8">
    <source>
        <dbReference type="ARBA" id="ARBA00022840"/>
    </source>
</evidence>
<feature type="binding site" evidence="9 10">
    <location>
        <begin position="23"/>
        <end position="25"/>
    </location>
    <ligand>
        <name>substrate</name>
    </ligand>
</feature>
<dbReference type="GO" id="GO:0006094">
    <property type="term" value="P:gluconeogenesis"/>
    <property type="evidence" value="ECO:0007669"/>
    <property type="project" value="TreeGrafter"/>
</dbReference>
<evidence type="ECO:0000256" key="9">
    <source>
        <dbReference type="HAMAP-Rule" id="MF_00145"/>
    </source>
</evidence>
<keyword evidence="8 9" id="KW-0067">ATP-binding</keyword>
<feature type="binding site" evidence="10">
    <location>
        <position position="118"/>
    </location>
    <ligand>
        <name>(2R)-3-phosphoglycerate</name>
        <dbReference type="ChEBI" id="CHEBI:58272"/>
    </ligand>
</feature>
<protein>
    <recommendedName>
        <fullName evidence="4 9">Phosphoglycerate kinase</fullName>
        <ecNumber evidence="3 9">2.7.2.3</ecNumber>
    </recommendedName>
</protein>
<dbReference type="InterPro" id="IPR001576">
    <property type="entry name" value="Phosphoglycerate_kinase"/>
</dbReference>
<dbReference type="FunFam" id="3.40.50.1260:FF:000006">
    <property type="entry name" value="Phosphoglycerate kinase"/>
    <property type="match status" value="1"/>
</dbReference>
<feature type="binding site" evidence="9">
    <location>
        <position position="118"/>
    </location>
    <ligand>
        <name>substrate</name>
    </ligand>
</feature>
<dbReference type="PANTHER" id="PTHR11406">
    <property type="entry name" value="PHOSPHOGLYCERATE KINASE"/>
    <property type="match status" value="1"/>
</dbReference>
<feature type="binding site" evidence="9">
    <location>
        <position position="40"/>
    </location>
    <ligand>
        <name>substrate</name>
    </ligand>
</feature>
<dbReference type="EMBL" id="FWYE01000002">
    <property type="protein sequence ID" value="SMD30832.1"/>
    <property type="molecule type" value="Genomic_DNA"/>
</dbReference>
<evidence type="ECO:0000256" key="10">
    <source>
        <dbReference type="PIRSR" id="PIRSR000724-1"/>
    </source>
</evidence>
<dbReference type="InterPro" id="IPR036043">
    <property type="entry name" value="Phosphoglycerate_kinase_sf"/>
</dbReference>
<sequence length="414" mass="46162">MNGSFFTMDDFDLDGKRIYLRIDINSPVNPETGEILDDSRFRAYSKTINELKSSKVVIVSHQSRPGKNDFTSLMGHARYMSNIIKKEIKFIDSLFSHDAINAISNMSAGDIIMLENSRFYSEETLNADFETIKNTHIVRRLSPLFDYYVIDAFPAIHRAQTTLIGFKGSGPNIAGRLMEREITMLDKFKFFRGSPKIAILAGSKIEDSIKVSRAFLKDNIVDYILTGGVVANAFLYAGGFNIGRKNREFIIKNNDNYESLINSATQLLQTFRGRILMPDDFLLSPSGRHVTISESINDDEIIADIGFNTVDKYSKIISRASAIFMNGPMGIYEIPEYSIGTREVFNIVAETPALKIAGGGHTLNALNSMHLTKKMDYTSTGGGALINYLSGDSIPVIDALIENKRLFGGKYNGR</sequence>
<feature type="binding site" evidence="9">
    <location>
        <position position="158"/>
    </location>
    <ligand>
        <name>substrate</name>
    </ligand>
</feature>
<keyword evidence="6 9" id="KW-0547">Nucleotide-binding</keyword>
<dbReference type="Pfam" id="PF00162">
    <property type="entry name" value="PGK"/>
    <property type="match status" value="1"/>
</dbReference>
<evidence type="ECO:0000256" key="7">
    <source>
        <dbReference type="ARBA" id="ARBA00022777"/>
    </source>
</evidence>
<evidence type="ECO:0000256" key="2">
    <source>
        <dbReference type="ARBA" id="ARBA00008982"/>
    </source>
</evidence>
<dbReference type="AlphaFoldDB" id="A0A8G2FWM2"/>
<dbReference type="SUPFAM" id="SSF53748">
    <property type="entry name" value="Phosphoglycerate kinase"/>
    <property type="match status" value="1"/>
</dbReference>
<comment type="subcellular location">
    <subcellularLocation>
        <location evidence="9">Cytoplasm</location>
    </subcellularLocation>
</comment>
<comment type="pathway">
    <text evidence="9">Carbohydrate degradation; glycolysis; pyruvate from D-glyceraldehyde 3-phosphate: step 2/5.</text>
</comment>
<keyword evidence="9" id="KW-0324">Glycolysis</keyword>
<keyword evidence="9" id="KW-0963">Cytoplasm</keyword>
<evidence type="ECO:0000256" key="11">
    <source>
        <dbReference type="PIRSR" id="PIRSR000724-2"/>
    </source>
</evidence>
<keyword evidence="5 9" id="KW-0808">Transferase</keyword>
<organism evidence="13 14">
    <name type="scientific">Picrophilus torridus (strain ATCC 700027 / DSM 9790 / JCM 10055 / NBRC 100828 / KAW 2/3)</name>
    <dbReference type="NCBI Taxonomy" id="1122961"/>
    <lineage>
        <taxon>Archaea</taxon>
        <taxon>Methanobacteriati</taxon>
        <taxon>Thermoplasmatota</taxon>
        <taxon>Thermoplasmata</taxon>
        <taxon>Thermoplasmatales</taxon>
        <taxon>Picrophilaceae</taxon>
        <taxon>Picrophilus</taxon>
    </lineage>
</organism>
<evidence type="ECO:0000256" key="6">
    <source>
        <dbReference type="ARBA" id="ARBA00022741"/>
    </source>
</evidence>
<proteinExistence type="inferred from homology"/>
<dbReference type="GO" id="GO:0006096">
    <property type="term" value="P:glycolytic process"/>
    <property type="evidence" value="ECO:0007669"/>
    <property type="project" value="UniProtKB-UniRule"/>
</dbReference>
<comment type="caution">
    <text evidence="9">Lacks conserved residue(s) required for the propagation of feature annotation.</text>
</comment>
<keyword evidence="7 9" id="KW-0418">Kinase</keyword>
<comment type="caution">
    <text evidence="13">The sequence shown here is derived from an EMBL/GenBank/DDBJ whole genome shotgun (WGS) entry which is preliminary data.</text>
</comment>
<evidence type="ECO:0000313" key="13">
    <source>
        <dbReference type="EMBL" id="SMD30832.1"/>
    </source>
</evidence>
<dbReference type="GO" id="GO:0005524">
    <property type="term" value="F:ATP binding"/>
    <property type="evidence" value="ECO:0007669"/>
    <property type="project" value="UniProtKB-KW"/>
</dbReference>
<dbReference type="HAMAP" id="MF_00145">
    <property type="entry name" value="Phosphoglyc_kinase"/>
    <property type="match status" value="1"/>
</dbReference>
<evidence type="ECO:0000256" key="5">
    <source>
        <dbReference type="ARBA" id="ARBA00022679"/>
    </source>
</evidence>
<feature type="binding site" evidence="10">
    <location>
        <position position="158"/>
    </location>
    <ligand>
        <name>(2R)-3-phosphoglycerate</name>
        <dbReference type="ChEBI" id="CHEBI:58272"/>
    </ligand>
</feature>
<comment type="subunit">
    <text evidence="9">Monomer.</text>
</comment>
<comment type="catalytic activity">
    <reaction evidence="1 9 12">
        <text>(2R)-3-phosphoglycerate + ATP = (2R)-3-phospho-glyceroyl phosphate + ADP</text>
        <dbReference type="Rhea" id="RHEA:14801"/>
        <dbReference type="ChEBI" id="CHEBI:30616"/>
        <dbReference type="ChEBI" id="CHEBI:57604"/>
        <dbReference type="ChEBI" id="CHEBI:58272"/>
        <dbReference type="ChEBI" id="CHEBI:456216"/>
        <dbReference type="EC" id="2.7.2.3"/>
    </reaction>
</comment>
<feature type="binding site" evidence="9 11">
    <location>
        <position position="333"/>
    </location>
    <ligand>
        <name>ATP</name>
        <dbReference type="ChEBI" id="CHEBI:30616"/>
    </ligand>
</feature>
<dbReference type="PRINTS" id="PR00477">
    <property type="entry name" value="PHGLYCKINASE"/>
</dbReference>
<dbReference type="EC" id="2.7.2.3" evidence="3 9"/>
<dbReference type="UniPathway" id="UPA00109">
    <property type="reaction ID" value="UER00185"/>
</dbReference>
<dbReference type="GO" id="GO:0043531">
    <property type="term" value="F:ADP binding"/>
    <property type="evidence" value="ECO:0007669"/>
    <property type="project" value="TreeGrafter"/>
</dbReference>
<evidence type="ECO:0000256" key="3">
    <source>
        <dbReference type="ARBA" id="ARBA00013061"/>
    </source>
</evidence>
<gene>
    <name evidence="9" type="primary">pgk</name>
    <name evidence="13" type="ORF">SAMN02745355_0746</name>
</gene>
<dbReference type="PANTHER" id="PTHR11406:SF23">
    <property type="entry name" value="PHOSPHOGLYCERATE KINASE 1, CHLOROPLASTIC-RELATED"/>
    <property type="match status" value="1"/>
</dbReference>
<feature type="binding site" evidence="9 10">
    <location>
        <begin position="61"/>
        <end position="64"/>
    </location>
    <ligand>
        <name>substrate</name>
    </ligand>
</feature>
<reference evidence="13 14" key="1">
    <citation type="submission" date="2017-04" db="EMBL/GenBank/DDBJ databases">
        <authorList>
            <person name="Varghese N."/>
            <person name="Submissions S."/>
        </authorList>
    </citation>
    <scope>NUCLEOTIDE SEQUENCE [LARGE SCALE GENOMIC DNA]</scope>
    <source>
        <strain evidence="13 14">DSM 9789</strain>
    </source>
</reference>
<feature type="binding site" evidence="9">
    <location>
        <begin position="359"/>
        <end position="362"/>
    </location>
    <ligand>
        <name>ATP</name>
        <dbReference type="ChEBI" id="CHEBI:30616"/>
    </ligand>
</feature>
<evidence type="ECO:0000313" key="14">
    <source>
        <dbReference type="Proteomes" id="UP000192315"/>
    </source>
</evidence>
<evidence type="ECO:0000256" key="1">
    <source>
        <dbReference type="ARBA" id="ARBA00000642"/>
    </source>
</evidence>